<evidence type="ECO:0000313" key="2">
    <source>
        <dbReference type="Proteomes" id="UP001190700"/>
    </source>
</evidence>
<gene>
    <name evidence="1" type="ORF">CYMTET_56777</name>
</gene>
<accession>A0AAE0ELM3</accession>
<comment type="caution">
    <text evidence="1">The sequence shown here is derived from an EMBL/GenBank/DDBJ whole genome shotgun (WGS) entry which is preliminary data.</text>
</comment>
<organism evidence="1 2">
    <name type="scientific">Cymbomonas tetramitiformis</name>
    <dbReference type="NCBI Taxonomy" id="36881"/>
    <lineage>
        <taxon>Eukaryota</taxon>
        <taxon>Viridiplantae</taxon>
        <taxon>Chlorophyta</taxon>
        <taxon>Pyramimonadophyceae</taxon>
        <taxon>Pyramimonadales</taxon>
        <taxon>Pyramimonadaceae</taxon>
        <taxon>Cymbomonas</taxon>
    </lineage>
</organism>
<dbReference type="Proteomes" id="UP001190700">
    <property type="component" value="Unassembled WGS sequence"/>
</dbReference>
<evidence type="ECO:0000313" key="1">
    <source>
        <dbReference type="EMBL" id="KAK3232896.1"/>
    </source>
</evidence>
<dbReference type="EMBL" id="LGRX02035857">
    <property type="protein sequence ID" value="KAK3232896.1"/>
    <property type="molecule type" value="Genomic_DNA"/>
</dbReference>
<proteinExistence type="predicted"/>
<name>A0AAE0ELM3_9CHLO</name>
<protein>
    <submittedName>
        <fullName evidence="1">Uncharacterized protein</fullName>
    </submittedName>
</protein>
<dbReference type="AlphaFoldDB" id="A0AAE0ELM3"/>
<reference evidence="1 2" key="1">
    <citation type="journal article" date="2015" name="Genome Biol. Evol.">
        <title>Comparative Genomics of a Bacterivorous Green Alga Reveals Evolutionary Causalities and Consequences of Phago-Mixotrophic Mode of Nutrition.</title>
        <authorList>
            <person name="Burns J.A."/>
            <person name="Paasch A."/>
            <person name="Narechania A."/>
            <person name="Kim E."/>
        </authorList>
    </citation>
    <scope>NUCLEOTIDE SEQUENCE [LARGE SCALE GENOMIC DNA]</scope>
    <source>
        <strain evidence="1 2">PLY_AMNH</strain>
    </source>
</reference>
<keyword evidence="2" id="KW-1185">Reference proteome</keyword>
<sequence length="113" mass="12384">MIQTKALLEDKLGVVHIHADYREWGYFESAEPEERAQLSLVSADDCAQLEDVEGTGVCVDGEVLKGRAAVWEASFGELLVGKLRDVHLEERSQVKKEQPAGMVLKAFGISPAS</sequence>